<evidence type="ECO:0000256" key="8">
    <source>
        <dbReference type="HAMAP-Rule" id="MF_00118"/>
    </source>
</evidence>
<keyword evidence="3 8" id="KW-0378">Hydrolase</keyword>
<reference evidence="10 11" key="1">
    <citation type="submission" date="2020-04" db="EMBL/GenBank/DDBJ databases">
        <title>Paeniglutamicibacter sp. ANT13_2, a novel actinomycete isolated from sediment in Antarctica.</title>
        <authorList>
            <person name="Sakdapetsiri C."/>
            <person name="Pinyakong O."/>
        </authorList>
    </citation>
    <scope>NUCLEOTIDE SEQUENCE [LARGE SCALE GENOMIC DNA]</scope>
    <source>
        <strain evidence="10 11">ANT13_2</strain>
    </source>
</reference>
<dbReference type="InterPro" id="IPR004160">
    <property type="entry name" value="Transl_elong_EFTu/EF1A_C"/>
</dbReference>
<evidence type="ECO:0000256" key="3">
    <source>
        <dbReference type="ARBA" id="ARBA00022801"/>
    </source>
</evidence>
<keyword evidence="11" id="KW-1185">Reference proteome</keyword>
<comment type="function">
    <text evidence="8">GTP hydrolase that promotes the GTP-dependent binding of aminoacyl-tRNA to the A-site of ribosomes during protein biosynthesis.</text>
</comment>
<dbReference type="InterPro" id="IPR009000">
    <property type="entry name" value="Transl_B-barrel_sf"/>
</dbReference>
<comment type="subcellular location">
    <subcellularLocation>
        <location evidence="8">Cytoplasm</location>
    </subcellularLocation>
</comment>
<evidence type="ECO:0000313" key="10">
    <source>
        <dbReference type="EMBL" id="NKG20275.1"/>
    </source>
</evidence>
<dbReference type="GO" id="GO:0003746">
    <property type="term" value="F:translation elongation factor activity"/>
    <property type="evidence" value="ECO:0007669"/>
    <property type="project" value="UniProtKB-KW"/>
</dbReference>
<dbReference type="PRINTS" id="PR00315">
    <property type="entry name" value="ELONGATNFCT"/>
</dbReference>
<evidence type="ECO:0000313" key="11">
    <source>
        <dbReference type="Proteomes" id="UP000746595"/>
    </source>
</evidence>
<dbReference type="InterPro" id="IPR031157">
    <property type="entry name" value="G_TR_CS"/>
</dbReference>
<keyword evidence="8" id="KW-0479">Metal-binding</keyword>
<dbReference type="NCBIfam" id="TIGR00231">
    <property type="entry name" value="small_GTP"/>
    <property type="match status" value="1"/>
</dbReference>
<evidence type="ECO:0000256" key="2">
    <source>
        <dbReference type="ARBA" id="ARBA00022768"/>
    </source>
</evidence>
<dbReference type="InterPro" id="IPR033720">
    <property type="entry name" value="EFTU_2"/>
</dbReference>
<comment type="similarity">
    <text evidence="8">Belongs to the TRAFAC class translation factor GTPase superfamily. Classic translation factor GTPase family. EF-Tu/EF-1A subfamily.</text>
</comment>
<comment type="catalytic activity">
    <reaction evidence="8">
        <text>GTP + H2O = GDP + phosphate + H(+)</text>
        <dbReference type="Rhea" id="RHEA:19669"/>
        <dbReference type="ChEBI" id="CHEBI:15377"/>
        <dbReference type="ChEBI" id="CHEBI:15378"/>
        <dbReference type="ChEBI" id="CHEBI:37565"/>
        <dbReference type="ChEBI" id="CHEBI:43474"/>
        <dbReference type="ChEBI" id="CHEBI:58189"/>
        <dbReference type="EC" id="3.6.5.3"/>
    </reaction>
</comment>
<dbReference type="Proteomes" id="UP000746595">
    <property type="component" value="Unassembled WGS sequence"/>
</dbReference>
<comment type="caution">
    <text evidence="10">The sequence shown here is derived from an EMBL/GenBank/DDBJ whole genome shotgun (WGS) entry which is preliminary data.</text>
</comment>
<dbReference type="InterPro" id="IPR005225">
    <property type="entry name" value="Small_GTP-bd"/>
</dbReference>
<feature type="binding site" evidence="8">
    <location>
        <begin position="83"/>
        <end position="87"/>
    </location>
    <ligand>
        <name>GTP</name>
        <dbReference type="ChEBI" id="CHEBI:37565"/>
    </ligand>
</feature>
<evidence type="ECO:0000256" key="5">
    <source>
        <dbReference type="ARBA" id="ARBA00022917"/>
    </source>
</evidence>
<evidence type="ECO:0000256" key="6">
    <source>
        <dbReference type="ARBA" id="ARBA00023134"/>
    </source>
</evidence>
<dbReference type="EMBL" id="JAAWVT010000002">
    <property type="protein sequence ID" value="NKG20275.1"/>
    <property type="molecule type" value="Genomic_DNA"/>
</dbReference>
<dbReference type="PANTHER" id="PTHR43721">
    <property type="entry name" value="ELONGATION FACTOR TU-RELATED"/>
    <property type="match status" value="1"/>
</dbReference>
<evidence type="ECO:0000259" key="9">
    <source>
        <dbReference type="PROSITE" id="PS51722"/>
    </source>
</evidence>
<evidence type="ECO:0000256" key="4">
    <source>
        <dbReference type="ARBA" id="ARBA00022842"/>
    </source>
</evidence>
<evidence type="ECO:0000256" key="1">
    <source>
        <dbReference type="ARBA" id="ARBA00022741"/>
    </source>
</evidence>
<dbReference type="PROSITE" id="PS51722">
    <property type="entry name" value="G_TR_2"/>
    <property type="match status" value="1"/>
</dbReference>
<dbReference type="CDD" id="cd01884">
    <property type="entry name" value="EF_Tu"/>
    <property type="match status" value="1"/>
</dbReference>
<feature type="binding site" evidence="8">
    <location>
        <position position="26"/>
    </location>
    <ligand>
        <name>Mg(2+)</name>
        <dbReference type="ChEBI" id="CHEBI:18420"/>
    </ligand>
</feature>
<feature type="domain" description="Tr-type G" evidence="9">
    <location>
        <begin position="10"/>
        <end position="206"/>
    </location>
</feature>
<dbReference type="InterPro" id="IPR041709">
    <property type="entry name" value="EF-Tu_GTP-bd"/>
</dbReference>
<dbReference type="NCBIfam" id="TIGR00485">
    <property type="entry name" value="EF-Tu"/>
    <property type="match status" value="1"/>
</dbReference>
<name>A0ABX1G212_9MICC</name>
<keyword evidence="8" id="KW-0963">Cytoplasm</keyword>
<keyword evidence="5 8" id="KW-0648">Protein biosynthesis</keyword>
<gene>
    <name evidence="8 10" type="primary">tuf</name>
    <name evidence="10" type="ORF">HED64_06055</name>
</gene>
<keyword evidence="1 8" id="KW-0547">Nucleotide-binding</keyword>
<keyword evidence="6 8" id="KW-0342">GTP-binding</keyword>
<evidence type="ECO:0000256" key="7">
    <source>
        <dbReference type="ARBA" id="ARBA00029554"/>
    </source>
</evidence>
<dbReference type="InterPro" id="IPR004541">
    <property type="entry name" value="Transl_elong_EFTu/EF1A_bac/org"/>
</dbReference>
<dbReference type="SUPFAM" id="SSF52540">
    <property type="entry name" value="P-loop containing nucleoside triphosphate hydrolases"/>
    <property type="match status" value="1"/>
</dbReference>
<dbReference type="CDD" id="cd03707">
    <property type="entry name" value="EFTU_III"/>
    <property type="match status" value="1"/>
</dbReference>
<dbReference type="Pfam" id="PF03144">
    <property type="entry name" value="GTP_EFTU_D2"/>
    <property type="match status" value="1"/>
</dbReference>
<protein>
    <recommendedName>
        <fullName evidence="7 8">Elongation factor Tu</fullName>
        <shortName evidence="8">EF-Tu</shortName>
        <ecNumber evidence="8">3.6.5.3</ecNumber>
    </recommendedName>
</protein>
<sequence>MAKAKFERNKPHVNIGTIGHVDHGKTTLTAAISKVLADKYPDLNEQRDFSQIDSAPEERQRGITINISHVEYQTEKRHYAHVDAPGHADYIKNMITGAAQMDGAILVVAATDGPMAQTREHVLLARQVGVPYLLVALNKSDMVDDEELLDLVEMEVRELLSSQGFDGDEAPVVRVSGLKALEGDPVWVKTIEELMEAVDNHVPDPIRDKDKPFLMPVEDVFTITGRGTVVTGRAERGTLKINSEIEIVGIRPVQKTTVTGIEMFHKQLDEAWAGENCGLLLRGIKREDVERGQVIVKPGSITPHTDFEANVYILSKDEGGRHNPFYSNYRPQFYFRTTDVTGVITLPEGTEMVMPGDNTEMSVVLIQPIAMEEGLGFAIREGGRTVGSGKVTKITA</sequence>
<dbReference type="InterPro" id="IPR000795">
    <property type="entry name" value="T_Tr_GTP-bd_dom"/>
</dbReference>
<dbReference type="SUPFAM" id="SSF50447">
    <property type="entry name" value="Translation proteins"/>
    <property type="match status" value="1"/>
</dbReference>
<keyword evidence="4 8" id="KW-0460">Magnesium</keyword>
<feature type="binding site" evidence="8">
    <location>
        <begin position="138"/>
        <end position="141"/>
    </location>
    <ligand>
        <name>GTP</name>
        <dbReference type="ChEBI" id="CHEBI:37565"/>
    </ligand>
</feature>
<proteinExistence type="inferred from homology"/>
<feature type="binding site" evidence="8">
    <location>
        <begin position="19"/>
        <end position="26"/>
    </location>
    <ligand>
        <name>GTP</name>
        <dbReference type="ChEBI" id="CHEBI:37565"/>
    </ligand>
</feature>
<accession>A0ABX1G212</accession>
<dbReference type="InterPro" id="IPR004161">
    <property type="entry name" value="EFTu-like_2"/>
</dbReference>
<dbReference type="NCBIfam" id="NF009372">
    <property type="entry name" value="PRK12735.1"/>
    <property type="match status" value="1"/>
</dbReference>
<organism evidence="10 11">
    <name type="scientific">Paeniglutamicibacter terrestris</name>
    <dbReference type="NCBI Taxonomy" id="2723403"/>
    <lineage>
        <taxon>Bacteria</taxon>
        <taxon>Bacillati</taxon>
        <taxon>Actinomycetota</taxon>
        <taxon>Actinomycetes</taxon>
        <taxon>Micrococcales</taxon>
        <taxon>Micrococcaceae</taxon>
        <taxon>Paeniglutamicibacter</taxon>
    </lineage>
</organism>
<dbReference type="InterPro" id="IPR050055">
    <property type="entry name" value="EF-Tu_GTPase"/>
</dbReference>
<comment type="subunit">
    <text evidence="8">Monomer.</text>
</comment>
<keyword evidence="2 8" id="KW-0251">Elongation factor</keyword>
<dbReference type="PROSITE" id="PS00301">
    <property type="entry name" value="G_TR_1"/>
    <property type="match status" value="1"/>
</dbReference>
<dbReference type="HAMAP" id="MF_00118_B">
    <property type="entry name" value="EF_Tu_B"/>
    <property type="match status" value="1"/>
</dbReference>
<dbReference type="Pfam" id="PF03143">
    <property type="entry name" value="GTP_EFTU_D3"/>
    <property type="match status" value="1"/>
</dbReference>
<dbReference type="InterPro" id="IPR027417">
    <property type="entry name" value="P-loop_NTPase"/>
</dbReference>
<dbReference type="EC" id="3.6.5.3" evidence="8"/>
<dbReference type="CDD" id="cd03697">
    <property type="entry name" value="EFTU_II"/>
    <property type="match status" value="1"/>
</dbReference>
<dbReference type="SUPFAM" id="SSF50465">
    <property type="entry name" value="EF-Tu/eEF-1alpha/eIF2-gamma C-terminal domain"/>
    <property type="match status" value="1"/>
</dbReference>
<dbReference type="PANTHER" id="PTHR43721:SF22">
    <property type="entry name" value="ELONGATION FACTOR TU, MITOCHONDRIAL"/>
    <property type="match status" value="1"/>
</dbReference>
<dbReference type="NCBIfam" id="NF009373">
    <property type="entry name" value="PRK12736.1"/>
    <property type="match status" value="1"/>
</dbReference>
<dbReference type="Gene3D" id="3.40.50.300">
    <property type="entry name" value="P-loop containing nucleotide triphosphate hydrolases"/>
    <property type="match status" value="1"/>
</dbReference>
<dbReference type="NCBIfam" id="NF000766">
    <property type="entry name" value="PRK00049.1"/>
    <property type="match status" value="1"/>
</dbReference>
<dbReference type="InterPro" id="IPR009001">
    <property type="entry name" value="Transl_elong_EF1A/Init_IF2_C"/>
</dbReference>
<dbReference type="Gene3D" id="2.40.30.10">
    <property type="entry name" value="Translation factors"/>
    <property type="match status" value="2"/>
</dbReference>
<dbReference type="RefSeq" id="WP_132358690.1">
    <property type="nucleotide sequence ID" value="NZ_JAAWVT010000002.1"/>
</dbReference>
<dbReference type="Pfam" id="PF00009">
    <property type="entry name" value="GTP_EFTU"/>
    <property type="match status" value="1"/>
</dbReference>